<comment type="caution">
    <text evidence="1">The sequence shown here is derived from an EMBL/GenBank/DDBJ whole genome shotgun (WGS) entry which is preliminary data.</text>
</comment>
<dbReference type="AlphaFoldDB" id="A0A2K3KJB8"/>
<protein>
    <submittedName>
        <fullName evidence="1">Uncharacterized protein</fullName>
    </submittedName>
</protein>
<organism evidence="1 2">
    <name type="scientific">Trifolium pratense</name>
    <name type="common">Red clover</name>
    <dbReference type="NCBI Taxonomy" id="57577"/>
    <lineage>
        <taxon>Eukaryota</taxon>
        <taxon>Viridiplantae</taxon>
        <taxon>Streptophyta</taxon>
        <taxon>Embryophyta</taxon>
        <taxon>Tracheophyta</taxon>
        <taxon>Spermatophyta</taxon>
        <taxon>Magnoliopsida</taxon>
        <taxon>eudicotyledons</taxon>
        <taxon>Gunneridae</taxon>
        <taxon>Pentapetalae</taxon>
        <taxon>rosids</taxon>
        <taxon>fabids</taxon>
        <taxon>Fabales</taxon>
        <taxon>Fabaceae</taxon>
        <taxon>Papilionoideae</taxon>
        <taxon>50 kb inversion clade</taxon>
        <taxon>NPAAA clade</taxon>
        <taxon>Hologalegina</taxon>
        <taxon>IRL clade</taxon>
        <taxon>Trifolieae</taxon>
        <taxon>Trifolium</taxon>
    </lineage>
</organism>
<dbReference type="Proteomes" id="UP000236291">
    <property type="component" value="Unassembled WGS sequence"/>
</dbReference>
<evidence type="ECO:0000313" key="2">
    <source>
        <dbReference type="Proteomes" id="UP000236291"/>
    </source>
</evidence>
<reference evidence="1 2" key="1">
    <citation type="journal article" date="2014" name="Am. J. Bot.">
        <title>Genome assembly and annotation for red clover (Trifolium pratense; Fabaceae).</title>
        <authorList>
            <person name="Istvanek J."/>
            <person name="Jaros M."/>
            <person name="Krenek A."/>
            <person name="Repkova J."/>
        </authorList>
    </citation>
    <scope>NUCLEOTIDE SEQUENCE [LARGE SCALE GENOMIC DNA]</scope>
    <source>
        <strain evidence="2">cv. Tatra</strain>
        <tissue evidence="1">Young leaves</tissue>
    </source>
</reference>
<accession>A0A2K3KJB8</accession>
<sequence>MVLYHWSKGIKLNLPYVIIQHMIKTAQFGKNKIAIPYGMILTKIFKDFKVDLKKEHSENICHSFSVKNLHHMKKDDDEDDEATAVEVI</sequence>
<proteinExistence type="predicted"/>
<name>A0A2K3KJB8_TRIPR</name>
<evidence type="ECO:0000313" key="1">
    <source>
        <dbReference type="EMBL" id="PNX66384.1"/>
    </source>
</evidence>
<dbReference type="EMBL" id="ASHM01098779">
    <property type="protein sequence ID" value="PNX66384.1"/>
    <property type="molecule type" value="Genomic_DNA"/>
</dbReference>
<reference evidence="1 2" key="2">
    <citation type="journal article" date="2017" name="Front. Plant Sci.">
        <title>Gene Classification and Mining of Molecular Markers Useful in Red Clover (Trifolium pratense) Breeding.</title>
        <authorList>
            <person name="Istvanek J."/>
            <person name="Dluhosova J."/>
            <person name="Dluhos P."/>
            <person name="Patkova L."/>
            <person name="Nedelnik J."/>
            <person name="Repkova J."/>
        </authorList>
    </citation>
    <scope>NUCLEOTIDE SEQUENCE [LARGE SCALE GENOMIC DNA]</scope>
    <source>
        <strain evidence="2">cv. Tatra</strain>
        <tissue evidence="1">Young leaves</tissue>
    </source>
</reference>
<gene>
    <name evidence="1" type="ORF">L195_g055062</name>
</gene>